<dbReference type="AlphaFoldDB" id="A0A367XDR2"/>
<dbReference type="Pfam" id="PF06629">
    <property type="entry name" value="MipA"/>
    <property type="match status" value="1"/>
</dbReference>
<keyword evidence="4" id="KW-0472">Membrane</keyword>
<dbReference type="InterPro" id="IPR010583">
    <property type="entry name" value="MipA"/>
</dbReference>
<dbReference type="PANTHER" id="PTHR38776:SF1">
    <property type="entry name" value="MLTA-INTERACTING PROTEIN-RELATED"/>
    <property type="match status" value="1"/>
</dbReference>
<comment type="similarity">
    <text evidence="2">Belongs to the MipA/OmpV family.</text>
</comment>
<protein>
    <recommendedName>
        <fullName evidence="8">Structural protein MipA</fullName>
    </recommendedName>
</protein>
<accession>A0A367XDR2</accession>
<evidence type="ECO:0000256" key="4">
    <source>
        <dbReference type="ARBA" id="ARBA00023136"/>
    </source>
</evidence>
<name>A0A367XDR2_9PROT</name>
<comment type="caution">
    <text evidence="6">The sequence shown here is derived from an EMBL/GenBank/DDBJ whole genome shotgun (WGS) entry which is preliminary data.</text>
</comment>
<sequence>MFFKYTSRFLAFVAIAVGAGFCTFAIMMALAQAETLGTLSRPVERTESVLKAPDDADPWLGGDFQLGVVGGVATSIYRDDDGTDGFVLPYIAYDAARLHIGLDELRVTAWQNDRFSVSAIGSVRFKPFDADDGPYLAGMKDRDTAFEAGLALAAQVGPGEIQLSSLFDVSGVHHGQQVDVSYHQTSAIRSVNLEWSGGVTWQSRDLADYMVGVRRNEVRVNRAFYEPDDAFIPYLDLVASYPLSESVTLLGQTGVQYLPDAYTDSPIVDKDYVFSLGVGMIYAF</sequence>
<evidence type="ECO:0008006" key="8">
    <source>
        <dbReference type="Google" id="ProtNLM"/>
    </source>
</evidence>
<dbReference type="RefSeq" id="WP_114087941.1">
    <property type="nucleotide sequence ID" value="NZ_JPWH01000005.1"/>
</dbReference>
<proteinExistence type="inferred from homology"/>
<dbReference type="Proteomes" id="UP000252517">
    <property type="component" value="Unassembled WGS sequence"/>
</dbReference>
<dbReference type="EMBL" id="JPWH01000005">
    <property type="protein sequence ID" value="RCK51737.1"/>
    <property type="molecule type" value="Genomic_DNA"/>
</dbReference>
<evidence type="ECO:0000313" key="6">
    <source>
        <dbReference type="EMBL" id="RCK51737.1"/>
    </source>
</evidence>
<keyword evidence="3" id="KW-0732">Signal</keyword>
<keyword evidence="5" id="KW-0998">Cell outer membrane</keyword>
<evidence type="ECO:0000256" key="5">
    <source>
        <dbReference type="ARBA" id="ARBA00023237"/>
    </source>
</evidence>
<reference evidence="6 7" key="1">
    <citation type="submission" date="2014-07" db="EMBL/GenBank/DDBJ databases">
        <title>Draft genome sequence of Thalassospira profundimaris S25-3-2.</title>
        <authorList>
            <person name="Lai Q."/>
            <person name="Shao Z."/>
        </authorList>
    </citation>
    <scope>NUCLEOTIDE SEQUENCE [LARGE SCALE GENOMIC DNA]</scope>
    <source>
        <strain evidence="6 7">S25-3-2</strain>
    </source>
</reference>
<evidence type="ECO:0000313" key="7">
    <source>
        <dbReference type="Proteomes" id="UP000252517"/>
    </source>
</evidence>
<evidence type="ECO:0000256" key="2">
    <source>
        <dbReference type="ARBA" id="ARBA00005722"/>
    </source>
</evidence>
<dbReference type="GO" id="GO:0009279">
    <property type="term" value="C:cell outer membrane"/>
    <property type="evidence" value="ECO:0007669"/>
    <property type="project" value="UniProtKB-SubCell"/>
</dbReference>
<comment type="subcellular location">
    <subcellularLocation>
        <location evidence="1">Cell outer membrane</location>
    </subcellularLocation>
</comment>
<dbReference type="PANTHER" id="PTHR38776">
    <property type="entry name" value="MLTA-INTERACTING PROTEIN-RELATED"/>
    <property type="match status" value="1"/>
</dbReference>
<dbReference type="OrthoDB" id="7343706at2"/>
<evidence type="ECO:0000256" key="1">
    <source>
        <dbReference type="ARBA" id="ARBA00004442"/>
    </source>
</evidence>
<organism evidence="6 7">
    <name type="scientific">Thalassospira profundimaris</name>
    <dbReference type="NCBI Taxonomy" id="502049"/>
    <lineage>
        <taxon>Bacteria</taxon>
        <taxon>Pseudomonadati</taxon>
        <taxon>Pseudomonadota</taxon>
        <taxon>Alphaproteobacteria</taxon>
        <taxon>Rhodospirillales</taxon>
        <taxon>Thalassospiraceae</taxon>
        <taxon>Thalassospira</taxon>
    </lineage>
</organism>
<gene>
    <name evidence="6" type="ORF">TH25_08695</name>
</gene>
<evidence type="ECO:0000256" key="3">
    <source>
        <dbReference type="ARBA" id="ARBA00022729"/>
    </source>
</evidence>